<evidence type="ECO:0000313" key="1">
    <source>
        <dbReference type="EMBL" id="KKL86565.1"/>
    </source>
</evidence>
<dbReference type="GO" id="GO:0005524">
    <property type="term" value="F:ATP binding"/>
    <property type="evidence" value="ECO:0007669"/>
    <property type="project" value="InterPro"/>
</dbReference>
<accession>A0A0F9HXX8</accession>
<proteinExistence type="predicted"/>
<name>A0A0F9HXX8_9ZZZZ</name>
<dbReference type="AlphaFoldDB" id="A0A0F9HXX8"/>
<evidence type="ECO:0008006" key="2">
    <source>
        <dbReference type="Google" id="ProtNLM"/>
    </source>
</evidence>
<dbReference type="GO" id="GO:0006270">
    <property type="term" value="P:DNA replication initiation"/>
    <property type="evidence" value="ECO:0007669"/>
    <property type="project" value="InterPro"/>
</dbReference>
<dbReference type="EMBL" id="LAZR01021078">
    <property type="protein sequence ID" value="KKL86565.1"/>
    <property type="molecule type" value="Genomic_DNA"/>
</dbReference>
<protein>
    <recommendedName>
        <fullName evidence="2">Chromosomal replication initiator DnaA C-terminal domain-containing protein</fullName>
    </recommendedName>
</protein>
<dbReference type="GO" id="GO:0006275">
    <property type="term" value="P:regulation of DNA replication"/>
    <property type="evidence" value="ECO:0007669"/>
    <property type="project" value="InterPro"/>
</dbReference>
<sequence>SAIARAFNKHHTTVIHALGRVPKLRAQDPVFARKLTLVADSLHDPRDNGP</sequence>
<dbReference type="GO" id="GO:0003688">
    <property type="term" value="F:DNA replication origin binding"/>
    <property type="evidence" value="ECO:0007669"/>
    <property type="project" value="InterPro"/>
</dbReference>
<dbReference type="Gene3D" id="1.10.1750.10">
    <property type="match status" value="1"/>
</dbReference>
<gene>
    <name evidence="1" type="ORF">LCGC14_1943490</name>
</gene>
<comment type="caution">
    <text evidence="1">The sequence shown here is derived from an EMBL/GenBank/DDBJ whole genome shotgun (WGS) entry which is preliminary data.</text>
</comment>
<organism evidence="1">
    <name type="scientific">marine sediment metagenome</name>
    <dbReference type="NCBI Taxonomy" id="412755"/>
    <lineage>
        <taxon>unclassified sequences</taxon>
        <taxon>metagenomes</taxon>
        <taxon>ecological metagenomes</taxon>
    </lineage>
</organism>
<dbReference type="InterPro" id="IPR010921">
    <property type="entry name" value="Trp_repressor/repl_initiator"/>
</dbReference>
<dbReference type="PROSITE" id="PS01008">
    <property type="entry name" value="DNAA"/>
    <property type="match status" value="1"/>
</dbReference>
<dbReference type="InterPro" id="IPR018312">
    <property type="entry name" value="Chromosome_initiator_DnaA_CS"/>
</dbReference>
<dbReference type="SUPFAM" id="SSF48295">
    <property type="entry name" value="TrpR-like"/>
    <property type="match status" value="1"/>
</dbReference>
<feature type="non-terminal residue" evidence="1">
    <location>
        <position position="1"/>
    </location>
</feature>
<reference evidence="1" key="1">
    <citation type="journal article" date="2015" name="Nature">
        <title>Complex archaea that bridge the gap between prokaryotes and eukaryotes.</title>
        <authorList>
            <person name="Spang A."/>
            <person name="Saw J.H."/>
            <person name="Jorgensen S.L."/>
            <person name="Zaremba-Niedzwiedzka K."/>
            <person name="Martijn J."/>
            <person name="Lind A.E."/>
            <person name="van Eijk R."/>
            <person name="Schleper C."/>
            <person name="Guy L."/>
            <person name="Ettema T.J."/>
        </authorList>
    </citation>
    <scope>NUCLEOTIDE SEQUENCE</scope>
</reference>